<accession>A0A7W6ZTH3</accession>
<evidence type="ECO:0000256" key="5">
    <source>
        <dbReference type="ARBA" id="ARBA00023136"/>
    </source>
</evidence>
<dbReference type="InterPro" id="IPR045214">
    <property type="entry name" value="Surf1/Surf4"/>
</dbReference>
<keyword evidence="6" id="KW-1003">Cell membrane</keyword>
<comment type="caution">
    <text evidence="7">The sequence shown here is derived from an EMBL/GenBank/DDBJ whole genome shotgun (WGS) entry which is preliminary data.</text>
</comment>
<evidence type="ECO:0000256" key="3">
    <source>
        <dbReference type="ARBA" id="ARBA00022692"/>
    </source>
</evidence>
<name>A0A7W6ZTH3_9HYPH</name>
<keyword evidence="3 6" id="KW-0812">Transmembrane</keyword>
<dbReference type="PANTHER" id="PTHR23427">
    <property type="entry name" value="SURFEIT LOCUS PROTEIN"/>
    <property type="match status" value="1"/>
</dbReference>
<evidence type="ECO:0000313" key="7">
    <source>
        <dbReference type="EMBL" id="MBB4568461.1"/>
    </source>
</evidence>
<feature type="transmembrane region" description="Helical" evidence="6">
    <location>
        <begin position="20"/>
        <end position="38"/>
    </location>
</feature>
<evidence type="ECO:0000256" key="2">
    <source>
        <dbReference type="ARBA" id="ARBA00007165"/>
    </source>
</evidence>
<comment type="subcellular location">
    <subcellularLocation>
        <location evidence="6">Cell membrane</location>
        <topology evidence="6">Multi-pass membrane protein</topology>
    </subcellularLocation>
    <subcellularLocation>
        <location evidence="1">Membrane</location>
    </subcellularLocation>
</comment>
<dbReference type="Proteomes" id="UP000543836">
    <property type="component" value="Unassembled WGS sequence"/>
</dbReference>
<sequence>MTETAMPVRRANPFWQIGKALILLAALVILLVLGTWQVERLHWKEGLLADIAVRQAAAPVPLSTIETMAASGGDIEYRVVTATGRYLNNKERHFFATFAGASGFDIYTPLQLADGRYLFVNRGFVPYDAKEPEMRMQGQLTDEQTVTGLARAKLASQPSGMPNNDLAKNIFYWKDLDAMADSDGLPRDKVLPFFVDADKTPNPAGLPIGGVTIVDLPNNHLQYAVTWYGLAVALVAIVAISWWRKRHPAPGNSFPQ</sequence>
<comment type="similarity">
    <text evidence="2 6">Belongs to the SURF1 family.</text>
</comment>
<evidence type="ECO:0000256" key="6">
    <source>
        <dbReference type="RuleBase" id="RU363076"/>
    </source>
</evidence>
<dbReference type="InterPro" id="IPR002994">
    <property type="entry name" value="Surf1/Shy1"/>
</dbReference>
<evidence type="ECO:0000256" key="1">
    <source>
        <dbReference type="ARBA" id="ARBA00004370"/>
    </source>
</evidence>
<feature type="transmembrane region" description="Helical" evidence="6">
    <location>
        <begin position="225"/>
        <end position="243"/>
    </location>
</feature>
<protein>
    <recommendedName>
        <fullName evidence="6">SURF1-like protein</fullName>
    </recommendedName>
</protein>
<gene>
    <name evidence="7" type="ORF">GGE60_002577</name>
</gene>
<keyword evidence="4 6" id="KW-1133">Transmembrane helix</keyword>
<dbReference type="PROSITE" id="PS50895">
    <property type="entry name" value="SURF1"/>
    <property type="match status" value="1"/>
</dbReference>
<evidence type="ECO:0000313" key="8">
    <source>
        <dbReference type="Proteomes" id="UP000543836"/>
    </source>
</evidence>
<dbReference type="CDD" id="cd06662">
    <property type="entry name" value="SURF1"/>
    <property type="match status" value="1"/>
</dbReference>
<proteinExistence type="inferred from homology"/>
<dbReference type="EMBL" id="JACIIG010000005">
    <property type="protein sequence ID" value="MBB4568461.1"/>
    <property type="molecule type" value="Genomic_DNA"/>
</dbReference>
<reference evidence="7 8" key="1">
    <citation type="submission" date="2020-08" db="EMBL/GenBank/DDBJ databases">
        <title>Genomic Encyclopedia of Type Strains, Phase IV (KMG-V): Genome sequencing to study the core and pangenomes of soil and plant-associated prokaryotes.</title>
        <authorList>
            <person name="Whitman W."/>
        </authorList>
    </citation>
    <scope>NUCLEOTIDE SEQUENCE [LARGE SCALE GENOMIC DNA]</scope>
    <source>
        <strain evidence="7 8">SEMIA 492</strain>
    </source>
</reference>
<dbReference type="PANTHER" id="PTHR23427:SF2">
    <property type="entry name" value="SURFEIT LOCUS PROTEIN 1"/>
    <property type="match status" value="1"/>
</dbReference>
<dbReference type="Pfam" id="PF02104">
    <property type="entry name" value="SURF1"/>
    <property type="match status" value="1"/>
</dbReference>
<keyword evidence="8" id="KW-1185">Reference proteome</keyword>
<keyword evidence="5 6" id="KW-0472">Membrane</keyword>
<organism evidence="7 8">
    <name type="scientific">Rhizobium leucaenae</name>
    <dbReference type="NCBI Taxonomy" id="29450"/>
    <lineage>
        <taxon>Bacteria</taxon>
        <taxon>Pseudomonadati</taxon>
        <taxon>Pseudomonadota</taxon>
        <taxon>Alphaproteobacteria</taxon>
        <taxon>Hyphomicrobiales</taxon>
        <taxon>Rhizobiaceae</taxon>
        <taxon>Rhizobium/Agrobacterium group</taxon>
        <taxon>Rhizobium</taxon>
    </lineage>
</organism>
<dbReference type="GO" id="GO:0005886">
    <property type="term" value="C:plasma membrane"/>
    <property type="evidence" value="ECO:0007669"/>
    <property type="project" value="UniProtKB-SubCell"/>
</dbReference>
<evidence type="ECO:0000256" key="4">
    <source>
        <dbReference type="ARBA" id="ARBA00022989"/>
    </source>
</evidence>
<dbReference type="AlphaFoldDB" id="A0A7W6ZTH3"/>